<dbReference type="Pfam" id="PF01412">
    <property type="entry name" value="ArfGap"/>
    <property type="match status" value="1"/>
</dbReference>
<dbReference type="Gene3D" id="1.10.220.150">
    <property type="entry name" value="Arf GTPase activating protein"/>
    <property type="match status" value="1"/>
</dbReference>
<keyword evidence="2" id="KW-0479">Metal-binding</keyword>
<keyword evidence="1" id="KW-0343">GTPase activation</keyword>
<dbReference type="PROSITE" id="PS50088">
    <property type="entry name" value="ANK_REPEAT"/>
    <property type="match status" value="1"/>
</dbReference>
<dbReference type="InterPro" id="IPR002110">
    <property type="entry name" value="Ankyrin_rpt"/>
</dbReference>
<dbReference type="InterPro" id="IPR038508">
    <property type="entry name" value="ArfGAP_dom_sf"/>
</dbReference>
<evidence type="ECO:0000259" key="11">
    <source>
        <dbReference type="PROSITE" id="PS50115"/>
    </source>
</evidence>
<dbReference type="PRINTS" id="PR00405">
    <property type="entry name" value="REVINTRACTNG"/>
</dbReference>
<evidence type="ECO:0000256" key="2">
    <source>
        <dbReference type="ARBA" id="ARBA00022723"/>
    </source>
</evidence>
<dbReference type="Pfam" id="PF12796">
    <property type="entry name" value="Ank_2"/>
    <property type="match status" value="1"/>
</dbReference>
<feature type="coiled-coil region" evidence="9">
    <location>
        <begin position="474"/>
        <end position="541"/>
    </location>
</feature>
<dbReference type="InterPro" id="IPR022018">
    <property type="entry name" value="GIT1_C"/>
</dbReference>
<evidence type="ECO:0000256" key="1">
    <source>
        <dbReference type="ARBA" id="ARBA00022468"/>
    </source>
</evidence>
<feature type="coiled-coil region" evidence="9">
    <location>
        <begin position="642"/>
        <end position="676"/>
    </location>
</feature>
<keyword evidence="13" id="KW-1185">Reference proteome</keyword>
<dbReference type="PANTHER" id="PTHR46097">
    <property type="entry name" value="G PROTEIN-COUPLED RECEPTOR KINASE INTERACTING ARFGAP"/>
    <property type="match status" value="1"/>
</dbReference>
<feature type="compositionally biased region" description="Basic and acidic residues" evidence="10">
    <location>
        <begin position="350"/>
        <end position="369"/>
    </location>
</feature>
<dbReference type="GO" id="GO:0005096">
    <property type="term" value="F:GTPase activator activity"/>
    <property type="evidence" value="ECO:0007669"/>
    <property type="project" value="UniProtKB-KW"/>
</dbReference>
<evidence type="ECO:0000256" key="3">
    <source>
        <dbReference type="ARBA" id="ARBA00022737"/>
    </source>
</evidence>
<dbReference type="PROSITE" id="PS50115">
    <property type="entry name" value="ARFGAP"/>
    <property type="match status" value="1"/>
</dbReference>
<keyword evidence="6 7" id="KW-0040">ANK repeat</keyword>
<evidence type="ECO:0000256" key="6">
    <source>
        <dbReference type="ARBA" id="ARBA00023043"/>
    </source>
</evidence>
<dbReference type="AlphaFoldDB" id="A0A0D2VYU1"/>
<dbReference type="SMART" id="SM00555">
    <property type="entry name" value="GIT"/>
    <property type="match status" value="2"/>
</dbReference>
<dbReference type="SUPFAM" id="SSF57863">
    <property type="entry name" value="ArfGap/RecO-like zinc finger"/>
    <property type="match status" value="1"/>
</dbReference>
<evidence type="ECO:0000256" key="5">
    <source>
        <dbReference type="ARBA" id="ARBA00022833"/>
    </source>
</evidence>
<dbReference type="Pfam" id="PF08518">
    <property type="entry name" value="GIT_SHD"/>
    <property type="match status" value="2"/>
</dbReference>
<keyword evidence="9" id="KW-0175">Coiled coil</keyword>
<dbReference type="Proteomes" id="UP000008743">
    <property type="component" value="Unassembled WGS sequence"/>
</dbReference>
<dbReference type="Gene3D" id="1.20.120.330">
    <property type="entry name" value="Nucleotidyltransferases domain 2"/>
    <property type="match status" value="1"/>
</dbReference>
<dbReference type="Gene3D" id="1.25.40.20">
    <property type="entry name" value="Ankyrin repeat-containing domain"/>
    <property type="match status" value="1"/>
</dbReference>
<dbReference type="eggNOG" id="KOG0818">
    <property type="taxonomic scope" value="Eukaryota"/>
</dbReference>
<gene>
    <name evidence="12" type="ORF">CAOG_007169</name>
</gene>
<feature type="coiled-coil region" evidence="9">
    <location>
        <begin position="577"/>
        <end position="618"/>
    </location>
</feature>
<dbReference type="Pfam" id="PF12205">
    <property type="entry name" value="GIT1_C"/>
    <property type="match status" value="1"/>
</dbReference>
<dbReference type="InterPro" id="IPR001164">
    <property type="entry name" value="ArfGAP_dom"/>
</dbReference>
<dbReference type="PANTHER" id="PTHR46097:SF3">
    <property type="entry name" value="ARF GTPASE-ACTIVATING PROTEIN GIT"/>
    <property type="match status" value="1"/>
</dbReference>
<feature type="region of interest" description="Disordered" evidence="10">
    <location>
        <begin position="350"/>
        <end position="378"/>
    </location>
</feature>
<dbReference type="CDD" id="cd08204">
    <property type="entry name" value="ArfGap"/>
    <property type="match status" value="1"/>
</dbReference>
<dbReference type="SMART" id="SM00248">
    <property type="entry name" value="ANK"/>
    <property type="match status" value="2"/>
</dbReference>
<dbReference type="PhylomeDB" id="A0A0D2VYU1"/>
<evidence type="ECO:0000313" key="13">
    <source>
        <dbReference type="Proteomes" id="UP000008743"/>
    </source>
</evidence>
<dbReference type="InterPro" id="IPR036770">
    <property type="entry name" value="Ankyrin_rpt-contain_sf"/>
</dbReference>
<keyword evidence="5" id="KW-0862">Zinc</keyword>
<feature type="region of interest" description="Disordered" evidence="10">
    <location>
        <begin position="722"/>
        <end position="752"/>
    </location>
</feature>
<feature type="repeat" description="ANK" evidence="7">
    <location>
        <begin position="222"/>
        <end position="254"/>
    </location>
</feature>
<feature type="domain" description="Arf-GAP" evidence="11">
    <location>
        <begin position="59"/>
        <end position="183"/>
    </location>
</feature>
<proteinExistence type="predicted"/>
<evidence type="ECO:0000256" key="4">
    <source>
        <dbReference type="ARBA" id="ARBA00022771"/>
    </source>
</evidence>
<name>A0A0D2VYU1_CAPO3</name>
<organism evidence="12 13">
    <name type="scientific">Capsaspora owczarzaki (strain ATCC 30864)</name>
    <dbReference type="NCBI Taxonomy" id="595528"/>
    <lineage>
        <taxon>Eukaryota</taxon>
        <taxon>Filasterea</taxon>
        <taxon>Capsaspora</taxon>
    </lineage>
</organism>
<evidence type="ECO:0000256" key="8">
    <source>
        <dbReference type="PROSITE-ProRule" id="PRU00288"/>
    </source>
</evidence>
<dbReference type="SUPFAM" id="SSF48403">
    <property type="entry name" value="Ankyrin repeat"/>
    <property type="match status" value="1"/>
</dbReference>
<dbReference type="InterPro" id="IPR037278">
    <property type="entry name" value="ARFGAP/RecO"/>
</dbReference>
<evidence type="ECO:0000256" key="9">
    <source>
        <dbReference type="SAM" id="Coils"/>
    </source>
</evidence>
<accession>A0A0D2VYU1</accession>
<dbReference type="STRING" id="595528.A0A0D2VYU1"/>
<sequence length="888" mass="97080">MFRRGSESKPATSGSASPARVVGSNHHLANAGASVPHSSSVLMGGLPPGANPAARCSGSDALRLIRENPANLKCADCSTPNPDWASTNLAVVVCLNCAIVHQSFGSHVSKIRAIQHNDWSMLAVDLLRTLGNKEANSVWEAEMHNMGVTKPGPEDANQIKQSFINTKYRQRSFLRVDPNLENEAYLALQLYSFVSTADLSRTLHLLASNADPSRASPLDRDGMKTPLHAAALAGQALQLQLLLSNGADSNLKDSAGMTPEMCARMCGQVKIANFLREARFELTDSLSRHLSVFVEESGNLPESHPVVLESKGLEARLEPERDAARQRLGLLSVQQFERLASDVYDEIDRRDSERSYRRSADHKRGEHVTVPHLPENPVFHTQRNQSRQKLSTLNNAQFVDLVSDILFESNRRKIPRRKPHDPHSAFGSQPDLSVPAGSLKNHAHWQDDAHIYDSVFDEQSATAAGLINRSREVVDSLKAELAVTTQMLQEAQVKSSTGGSAALEQLKATHRAEIEAERAKIRQLEMQLVKANSQSDGALRELASQHDLLLKSERERAEMLEKHLRSLKPDVNFTEQLEALKQKSEAAHDIAVQLQARVDELQADNQRLRRELSSHEAGFSGSIDQTKIQSLVDACASLRSVNSNLADERDQWAARCEDLQRQLNEHQAQQSTLQRKLTTMLTENERLRSNSTSSMSGSAAVAAKAVFDSGAGGRARAGSATAATAHSSSSSSSGASTPTIPTYAVPTTTKRPDPFAAFTEDDSLAESGVVDKARSDWEGDIQEQADNVHKAMQALMMAAKVNAHDRYEQVMDLLSSSLTSMSNLCVGNEPYRVKFRAGLTILINASRKLNVIAAKASGGDDESVQNMITLAYEIAKIAKQLVTILEHV</sequence>
<protein>
    <recommendedName>
        <fullName evidence="11">Arf-GAP domain-containing protein</fullName>
    </recommendedName>
</protein>
<dbReference type="SMART" id="SM00105">
    <property type="entry name" value="ArfGap"/>
    <property type="match status" value="1"/>
</dbReference>
<dbReference type="OrthoDB" id="5588096at2759"/>
<dbReference type="GO" id="GO:0008277">
    <property type="term" value="P:regulation of G protein-coupled receptor signaling pathway"/>
    <property type="evidence" value="ECO:0007669"/>
    <property type="project" value="TreeGrafter"/>
</dbReference>
<feature type="region of interest" description="Disordered" evidence="10">
    <location>
        <begin position="1"/>
        <end position="21"/>
    </location>
</feature>
<dbReference type="InParanoid" id="A0A0D2VYU1"/>
<reference evidence="13" key="1">
    <citation type="submission" date="2011-02" db="EMBL/GenBank/DDBJ databases">
        <title>The Genome Sequence of Capsaspora owczarzaki ATCC 30864.</title>
        <authorList>
            <person name="Russ C."/>
            <person name="Cuomo C."/>
            <person name="Burger G."/>
            <person name="Gray M.W."/>
            <person name="Holland P.W.H."/>
            <person name="King N."/>
            <person name="Lang F.B.F."/>
            <person name="Roger A.J."/>
            <person name="Ruiz-Trillo I."/>
            <person name="Young S.K."/>
            <person name="Zeng Q."/>
            <person name="Gargeya S."/>
            <person name="Alvarado L."/>
            <person name="Berlin A."/>
            <person name="Chapman S.B."/>
            <person name="Chen Z."/>
            <person name="Freedman E."/>
            <person name="Gellesch M."/>
            <person name="Goldberg J."/>
            <person name="Griggs A."/>
            <person name="Gujja S."/>
            <person name="Heilman E."/>
            <person name="Heiman D."/>
            <person name="Howarth C."/>
            <person name="Mehta T."/>
            <person name="Neiman D."/>
            <person name="Pearson M."/>
            <person name="Roberts A."/>
            <person name="Saif S."/>
            <person name="Shea T."/>
            <person name="Shenoy N."/>
            <person name="Sisk P."/>
            <person name="Stolte C."/>
            <person name="Sykes S."/>
            <person name="White J."/>
            <person name="Yandava C."/>
            <person name="Haas B."/>
            <person name="Nusbaum C."/>
            <person name="Birren B."/>
        </authorList>
    </citation>
    <scope>NUCLEOTIDE SEQUENCE</scope>
    <source>
        <strain evidence="13">ATCC 30864</strain>
    </source>
</reference>
<evidence type="ECO:0000313" key="12">
    <source>
        <dbReference type="EMBL" id="KJE96922.1"/>
    </source>
</evidence>
<dbReference type="GO" id="GO:0008270">
    <property type="term" value="F:zinc ion binding"/>
    <property type="evidence" value="ECO:0007669"/>
    <property type="project" value="UniProtKB-KW"/>
</dbReference>
<dbReference type="GO" id="GO:0031267">
    <property type="term" value="F:small GTPase binding"/>
    <property type="evidence" value="ECO:0007669"/>
    <property type="project" value="TreeGrafter"/>
</dbReference>
<keyword evidence="3" id="KW-0677">Repeat</keyword>
<dbReference type="InterPro" id="IPR047161">
    <property type="entry name" value="GIT-like"/>
</dbReference>
<keyword evidence="4 8" id="KW-0863">Zinc-finger</keyword>
<evidence type="ECO:0000256" key="10">
    <source>
        <dbReference type="SAM" id="MobiDB-lite"/>
    </source>
</evidence>
<dbReference type="EMBL" id="KE346372">
    <property type="protein sequence ID" value="KJE96922.1"/>
    <property type="molecule type" value="Genomic_DNA"/>
</dbReference>
<evidence type="ECO:0000256" key="7">
    <source>
        <dbReference type="PROSITE-ProRule" id="PRU00023"/>
    </source>
</evidence>
<dbReference type="GO" id="GO:0032012">
    <property type="term" value="P:regulation of ARF protein signal transduction"/>
    <property type="evidence" value="ECO:0007669"/>
    <property type="project" value="InterPro"/>
</dbReference>
<dbReference type="PROSITE" id="PS50297">
    <property type="entry name" value="ANK_REP_REGION"/>
    <property type="match status" value="1"/>
</dbReference>
<feature type="compositionally biased region" description="Low complexity" evidence="10">
    <location>
        <begin position="722"/>
        <end position="737"/>
    </location>
</feature>
<dbReference type="InterPro" id="IPR013724">
    <property type="entry name" value="GIT_SHD"/>
</dbReference>